<protein>
    <submittedName>
        <fullName evidence="1">Uncharacterized protein</fullName>
    </submittedName>
</protein>
<evidence type="ECO:0000313" key="1">
    <source>
        <dbReference type="EMBL" id="EJF76649.1"/>
    </source>
</evidence>
<keyword evidence="2" id="KW-1185">Reference proteome</keyword>
<dbReference type="HOGENOM" id="CLU_3372266_0_0_5"/>
<sequence length="34" mass="3774">MLAAERWRGAEALWNFGSFDGLDLARLAYAAAME</sequence>
<dbReference type="EMBL" id="AIMC01000015">
    <property type="protein sequence ID" value="EJF76649.1"/>
    <property type="molecule type" value="Genomic_DNA"/>
</dbReference>
<reference evidence="1 2" key="1">
    <citation type="submission" date="2012-03" db="EMBL/GenBank/DDBJ databases">
        <title>The Genome Sequence of Bartonella birtlesii LL-WM9.</title>
        <authorList>
            <consortium name="The Broad Institute Genome Sequencing Platform"/>
            <consortium name="The Broad Institute Genome Sequencing Center for Infectious Disease"/>
            <person name="Feldgarden M."/>
            <person name="Kirby J."/>
            <person name="Kosoy M."/>
            <person name="Birtles R."/>
            <person name="Probert W.S."/>
            <person name="Chiaraviglio L."/>
            <person name="Young S.K."/>
            <person name="Zeng Q."/>
            <person name="Gargeya S."/>
            <person name="Fitzgerald M."/>
            <person name="Haas B."/>
            <person name="Abouelleil A."/>
            <person name="Alvarado L."/>
            <person name="Arachchi H.M."/>
            <person name="Berlin A."/>
            <person name="Chapman S.B."/>
            <person name="Gearin G."/>
            <person name="Goldberg J."/>
            <person name="Griggs A."/>
            <person name="Gujja S."/>
            <person name="Hansen M."/>
            <person name="Heiman D."/>
            <person name="Howarth C."/>
            <person name="Larimer J."/>
            <person name="Lui A."/>
            <person name="MacDonald P.J.P."/>
            <person name="McCowen C."/>
            <person name="Montmayeur A."/>
            <person name="Murphy C."/>
            <person name="Neiman D."/>
            <person name="Pearson M."/>
            <person name="Priest M."/>
            <person name="Roberts A."/>
            <person name="Saif S."/>
            <person name="Shea T."/>
            <person name="Sisk P."/>
            <person name="Stolte C."/>
            <person name="Sykes S."/>
            <person name="Wortman J."/>
            <person name="Nusbaum C."/>
            <person name="Birren B."/>
        </authorList>
    </citation>
    <scope>NUCLEOTIDE SEQUENCE [LARGE SCALE GENOMIC DNA]</scope>
    <source>
        <strain evidence="1 2">LL-WM9</strain>
    </source>
</reference>
<evidence type="ECO:0000313" key="2">
    <source>
        <dbReference type="Proteomes" id="UP000008748"/>
    </source>
</evidence>
<organism evidence="1 2">
    <name type="scientific">Bartonella birtlesii LL-WM9</name>
    <dbReference type="NCBI Taxonomy" id="1094552"/>
    <lineage>
        <taxon>Bacteria</taxon>
        <taxon>Pseudomonadati</taxon>
        <taxon>Pseudomonadota</taxon>
        <taxon>Alphaproteobacteria</taxon>
        <taxon>Hyphomicrobiales</taxon>
        <taxon>Bartonellaceae</taxon>
        <taxon>Bartonella</taxon>
    </lineage>
</organism>
<comment type="caution">
    <text evidence="1">The sequence shown here is derived from an EMBL/GenBank/DDBJ whole genome shotgun (WGS) entry which is preliminary data.</text>
</comment>
<accession>J0Q262</accession>
<gene>
    <name evidence="1" type="ORF">ME7_00819</name>
</gene>
<dbReference type="AlphaFoldDB" id="J0Q262"/>
<dbReference type="Proteomes" id="UP000008748">
    <property type="component" value="Unassembled WGS sequence"/>
</dbReference>
<proteinExistence type="predicted"/>
<name>J0Q262_9HYPH</name>